<organism evidence="11 12">
    <name type="scientific">Acidihalobacter aeolianus</name>
    <dbReference type="NCBI Taxonomy" id="2792603"/>
    <lineage>
        <taxon>Bacteria</taxon>
        <taxon>Pseudomonadati</taxon>
        <taxon>Pseudomonadota</taxon>
        <taxon>Gammaproteobacteria</taxon>
        <taxon>Chromatiales</taxon>
        <taxon>Ectothiorhodospiraceae</taxon>
        <taxon>Acidihalobacter</taxon>
    </lineage>
</organism>
<evidence type="ECO:0000256" key="1">
    <source>
        <dbReference type="ARBA" id="ARBA00022679"/>
    </source>
</evidence>
<dbReference type="Pfam" id="PF08335">
    <property type="entry name" value="GlnD_UR_UTase"/>
    <property type="match status" value="1"/>
</dbReference>
<dbReference type="PANTHER" id="PTHR47320:SF1">
    <property type="entry name" value="BIFUNCTIONAL URIDYLYLTRANSFERASE_URIDYLYL-REMOVING ENZYME"/>
    <property type="match status" value="1"/>
</dbReference>
<dbReference type="GO" id="GO:0008081">
    <property type="term" value="F:phosphoric diester hydrolase activity"/>
    <property type="evidence" value="ECO:0007669"/>
    <property type="project" value="UniProtKB-UniRule"/>
</dbReference>
<dbReference type="CDD" id="cd05401">
    <property type="entry name" value="NT_GlnE_GlnD_like"/>
    <property type="match status" value="1"/>
</dbReference>
<evidence type="ECO:0000259" key="10">
    <source>
        <dbReference type="PROSITE" id="PS51831"/>
    </source>
</evidence>
<proteinExistence type="inferred from homology"/>
<dbReference type="Pfam" id="PF01909">
    <property type="entry name" value="NTP_transf_2"/>
    <property type="match status" value="1"/>
</dbReference>
<dbReference type="FunFam" id="1.10.3090.10:FF:000005">
    <property type="entry name" value="Bifunctional uridylyltransferase/uridylyl-removing enzyme"/>
    <property type="match status" value="1"/>
</dbReference>
<reference evidence="11 12" key="1">
    <citation type="submission" date="2016-09" db="EMBL/GenBank/DDBJ databases">
        <title>Acidihalobacter prosperus V6 (DSM14174).</title>
        <authorList>
            <person name="Khaleque H.N."/>
            <person name="Ramsay J.P."/>
            <person name="Murphy R.J.T."/>
            <person name="Kaksonen A.H."/>
            <person name="Boxall N.J."/>
            <person name="Watkin E.L.J."/>
        </authorList>
    </citation>
    <scope>NUCLEOTIDE SEQUENCE [LARGE SCALE GENOMIC DNA]</scope>
    <source>
        <strain evidence="11 12">V6</strain>
    </source>
</reference>
<name>A0A1D8K6Y6_9GAMM</name>
<evidence type="ECO:0000256" key="8">
    <source>
        <dbReference type="HAMAP-Rule" id="MF_00277"/>
    </source>
</evidence>
<dbReference type="InterPro" id="IPR043519">
    <property type="entry name" value="NT_sf"/>
</dbReference>
<comment type="catalytic activity">
    <reaction evidence="8">
        <text>[protein-PII]-L-tyrosine + UTP = [protein-PII]-uridylyl-L-tyrosine + diphosphate</text>
        <dbReference type="Rhea" id="RHEA:13673"/>
        <dbReference type="Rhea" id="RHEA-COMP:12147"/>
        <dbReference type="Rhea" id="RHEA-COMP:12148"/>
        <dbReference type="ChEBI" id="CHEBI:33019"/>
        <dbReference type="ChEBI" id="CHEBI:46398"/>
        <dbReference type="ChEBI" id="CHEBI:46858"/>
        <dbReference type="ChEBI" id="CHEBI:90602"/>
        <dbReference type="EC" id="2.7.7.59"/>
    </reaction>
</comment>
<keyword evidence="5 8" id="KW-0460">Magnesium</keyword>
<evidence type="ECO:0000256" key="6">
    <source>
        <dbReference type="ARBA" id="ARBA00023268"/>
    </source>
</evidence>
<dbReference type="InterPro" id="IPR013546">
    <property type="entry name" value="PII_UdlTrfase/GS_AdlTrfase"/>
</dbReference>
<dbReference type="InterPro" id="IPR003607">
    <property type="entry name" value="HD/PDEase_dom"/>
</dbReference>
<dbReference type="SUPFAM" id="SSF55021">
    <property type="entry name" value="ACT-like"/>
    <property type="match status" value="2"/>
</dbReference>
<evidence type="ECO:0000256" key="7">
    <source>
        <dbReference type="ARBA" id="ARBA00047968"/>
    </source>
</evidence>
<dbReference type="PIRSF" id="PIRSF006288">
    <property type="entry name" value="PII_uridyltransf"/>
    <property type="match status" value="1"/>
</dbReference>
<dbReference type="GO" id="GO:0008893">
    <property type="term" value="F:guanosine-3',5'-bis(diphosphate) 3'-diphosphatase activity"/>
    <property type="evidence" value="ECO:0007669"/>
    <property type="project" value="UniProtKB-EC"/>
</dbReference>
<evidence type="ECO:0000313" key="11">
    <source>
        <dbReference type="EMBL" id="AOV16721.1"/>
    </source>
</evidence>
<dbReference type="CDD" id="cd00077">
    <property type="entry name" value="HDc"/>
    <property type="match status" value="1"/>
</dbReference>
<dbReference type="SUPFAM" id="SSF109604">
    <property type="entry name" value="HD-domain/PDEase-like"/>
    <property type="match status" value="1"/>
</dbReference>
<dbReference type="AlphaFoldDB" id="A0A1D8K6Y6"/>
<feature type="domain" description="ACT" evidence="9">
    <location>
        <begin position="717"/>
        <end position="799"/>
    </location>
</feature>
<keyword evidence="2 8" id="KW-0548">Nucleotidyltransferase</keyword>
<dbReference type="GO" id="GO:0006808">
    <property type="term" value="P:regulation of nitrogen utilization"/>
    <property type="evidence" value="ECO:0007669"/>
    <property type="project" value="UniProtKB-UniRule"/>
</dbReference>
<evidence type="ECO:0000256" key="4">
    <source>
        <dbReference type="ARBA" id="ARBA00022801"/>
    </source>
</evidence>
<keyword evidence="6 8" id="KW-0511">Multifunctional enzyme</keyword>
<dbReference type="EC" id="3.1.4.-" evidence="8"/>
<dbReference type="PANTHER" id="PTHR47320">
    <property type="entry name" value="BIFUNCTIONAL URIDYLYLTRANSFERASE/URIDYLYL-REMOVING ENZYME"/>
    <property type="match status" value="1"/>
</dbReference>
<dbReference type="NCBIfam" id="TIGR01693">
    <property type="entry name" value="UTase_glnD"/>
    <property type="match status" value="1"/>
</dbReference>
<dbReference type="Gene3D" id="3.30.70.260">
    <property type="match status" value="1"/>
</dbReference>
<dbReference type="Proteomes" id="UP000095342">
    <property type="component" value="Chromosome"/>
</dbReference>
<dbReference type="SMART" id="SM00471">
    <property type="entry name" value="HDc"/>
    <property type="match status" value="1"/>
</dbReference>
<feature type="domain" description="HD" evidence="10">
    <location>
        <begin position="477"/>
        <end position="599"/>
    </location>
</feature>
<dbReference type="HAMAP" id="MF_00277">
    <property type="entry name" value="PII_uridylyl_transf"/>
    <property type="match status" value="1"/>
</dbReference>
<comment type="catalytic activity">
    <reaction evidence="8">
        <text>[protein-PII]-uridylyl-L-tyrosine + H2O = [protein-PII]-L-tyrosine + UMP + H(+)</text>
        <dbReference type="Rhea" id="RHEA:48600"/>
        <dbReference type="Rhea" id="RHEA-COMP:12147"/>
        <dbReference type="Rhea" id="RHEA-COMP:12148"/>
        <dbReference type="ChEBI" id="CHEBI:15377"/>
        <dbReference type="ChEBI" id="CHEBI:15378"/>
        <dbReference type="ChEBI" id="CHEBI:46858"/>
        <dbReference type="ChEBI" id="CHEBI:57865"/>
        <dbReference type="ChEBI" id="CHEBI:90602"/>
    </reaction>
</comment>
<keyword evidence="12" id="KW-1185">Reference proteome</keyword>
<dbReference type="Gene3D" id="1.10.3090.10">
    <property type="entry name" value="cca-adding enzyme, domain 2"/>
    <property type="match status" value="1"/>
</dbReference>
<comment type="activity regulation">
    <text evidence="8">Uridylyltransferase (UTase) activity is inhibited by glutamine, while glutamine activates uridylyl-removing (UR) activity.</text>
</comment>
<dbReference type="PROSITE" id="PS51831">
    <property type="entry name" value="HD"/>
    <property type="match status" value="1"/>
</dbReference>
<dbReference type="EC" id="2.7.7.59" evidence="8"/>
<dbReference type="SUPFAM" id="SSF81301">
    <property type="entry name" value="Nucleotidyltransferase"/>
    <property type="match status" value="1"/>
</dbReference>
<sequence>MAPPDAGRGAAPSLIAWPESLNPYLDLDQSIAGLPSPAMQAGHYRDLIQSVSHALERAFADDVPADDLVHGRAAFVDRLLRHIWADTGLMEQSEIGLFAVGGYGRGELLPASDVDLLLLTPDAATENQQGSIAEFLRRLWDSGLHVGHSVRTLDECISEATRDITVVTNLMEARRLDGSDALFSTLMEAIGPDRIWPSREFFAAKLTEQSRRHQKFGDTAYRLEPNVKDGPGGLRDIQMIGWVSKRHLGARRMSDLVRHGFLTEDEYRELKAGQSYLWRIRFALHTLTGRAEERLLFDQQVALARICHFSDEDNNLAVEQFMQGYYRVVMNLERLNEMLLQHYRECILHADDTCVPEPINDRFQVRLNFVEVRHDAVFREYPPALLEIFLLCAQHPQIEGVRAATIRLIRQHRHLIDDAFRHDPICRNLFMQILREPRGVTQQLRRMNRYGILAAYLPAFGSIVGRMQYDLFHVYTVDEHTLMVLRNVRRFSLAQVAGDSPRYHEIFNAQPKPELLYLGALFHDIGKGRGGDHSHIGSVEAEDFCKLHGLSDTDGELVSWLVRNHLLMSMTAQRKDISDPEIVHEFAQLVGTQLHLDSLYLLTIADIRATNPELWNAWRETLLADLYAATTHELARGLDTSRDHTAIITAVQQESLSRLLRLDFSAETAQKLWGDLSDDYFLRHSADEVAWHTAAILENEERPVIRIRRTTERGGSEIFIYAHNTTHLFAHITSALDGLGLDIVDARITTARHGWVLDSFMVLEGDGTTVDDGFRAQEIVHRLRTTLTQLNRPPEQVRRRMPRRLKHFDIPPRISFSHDAPRHWTALGIDTNDRPGLLSAVSQAMADHGVRIHNAKISTIGEQASDVFYVTTMDGDPIDDPAAQESIRTAMIDALHALDHHAPKTSAL</sequence>
<keyword evidence="4 8" id="KW-0378">Hydrolase</keyword>
<dbReference type="GO" id="GO:0008773">
    <property type="term" value="F:[protein-PII] uridylyltransferase activity"/>
    <property type="evidence" value="ECO:0007669"/>
    <property type="project" value="UniProtKB-UniRule"/>
</dbReference>
<dbReference type="CDD" id="cd04900">
    <property type="entry name" value="ACT_UUR-like_1"/>
    <property type="match status" value="1"/>
</dbReference>
<dbReference type="InterPro" id="IPR010043">
    <property type="entry name" value="UTase/UR"/>
</dbReference>
<dbReference type="Pfam" id="PF01966">
    <property type="entry name" value="HD"/>
    <property type="match status" value="1"/>
</dbReference>
<accession>A0A1D8K6Y6</accession>
<comment type="function">
    <text evidence="8">Modifies, by uridylylation and deuridylylation, the PII regulatory proteins (GlnB and homologs), in response to the nitrogen status of the cell that GlnD senses through the glutamine level. Under low glutamine levels, catalyzes the conversion of the PII proteins and UTP to PII-UMP and PPi, while under higher glutamine levels, GlnD hydrolyzes PII-UMP to PII and UMP (deuridylylation). Thus, controls uridylylation state and activity of the PII proteins, and plays an important role in the regulation of nitrogen metabolism.</text>
</comment>
<dbReference type="InterPro" id="IPR045865">
    <property type="entry name" value="ACT-like_dom_sf"/>
</dbReference>
<dbReference type="SUPFAM" id="SSF81593">
    <property type="entry name" value="Nucleotidyltransferase substrate binding subunit/domain"/>
    <property type="match status" value="1"/>
</dbReference>
<comment type="caution">
    <text evidence="8">Lacks conserved residue(s) required for the propagation of feature annotation.</text>
</comment>
<gene>
    <name evidence="8" type="primary">glnD</name>
    <name evidence="11" type="ORF">BJI67_06280</name>
</gene>
<dbReference type="KEGG" id="aaeo:BJI67_06280"/>
<feature type="domain" description="ACT" evidence="9">
    <location>
        <begin position="826"/>
        <end position="908"/>
    </location>
</feature>
<comment type="similarity">
    <text evidence="8">Belongs to the GlnD family.</text>
</comment>
<dbReference type="InterPro" id="IPR002912">
    <property type="entry name" value="ACT_dom"/>
</dbReference>
<comment type="cofactor">
    <cofactor evidence="8">
        <name>Mg(2+)</name>
        <dbReference type="ChEBI" id="CHEBI:18420"/>
    </cofactor>
</comment>
<keyword evidence="1 8" id="KW-0808">Transferase</keyword>
<dbReference type="InterPro" id="IPR002934">
    <property type="entry name" value="Polymerase_NTP_transf_dom"/>
</dbReference>
<evidence type="ECO:0000256" key="5">
    <source>
        <dbReference type="ARBA" id="ARBA00022842"/>
    </source>
</evidence>
<feature type="region of interest" description="Uridylyltransferase" evidence="8">
    <location>
        <begin position="1"/>
        <end position="358"/>
    </location>
</feature>
<evidence type="ECO:0000256" key="3">
    <source>
        <dbReference type="ARBA" id="ARBA00022737"/>
    </source>
</evidence>
<dbReference type="CDD" id="cd04899">
    <property type="entry name" value="ACT_ACR-UUR-like_2"/>
    <property type="match status" value="1"/>
</dbReference>
<evidence type="ECO:0000259" key="9">
    <source>
        <dbReference type="PROSITE" id="PS51671"/>
    </source>
</evidence>
<evidence type="ECO:0000313" key="12">
    <source>
        <dbReference type="Proteomes" id="UP000095342"/>
    </source>
</evidence>
<protein>
    <recommendedName>
        <fullName evidence="8">Bifunctional uridylyltransferase/uridylyl-removing enzyme</fullName>
        <shortName evidence="8">UTase/UR</shortName>
    </recommendedName>
    <alternativeName>
        <fullName evidence="8">Bifunctional [protein-PII] modification enzyme</fullName>
    </alternativeName>
    <alternativeName>
        <fullName evidence="8">Bifunctional nitrogen sensor protein</fullName>
    </alternativeName>
    <domain>
        <recommendedName>
            <fullName evidence="8">[Protein-PII] uridylyltransferase</fullName>
            <shortName evidence="8">PII uridylyltransferase</shortName>
            <shortName evidence="8">UTase</shortName>
            <ecNumber evidence="8">2.7.7.59</ecNumber>
        </recommendedName>
    </domain>
    <domain>
        <recommendedName>
            <fullName evidence="8">[Protein-PII]-UMP uridylyl-removing enzyme</fullName>
            <shortName evidence="8">UR</shortName>
            <ecNumber evidence="8">3.1.4.-</ecNumber>
        </recommendedName>
    </domain>
</protein>
<dbReference type="Pfam" id="PF01842">
    <property type="entry name" value="ACT"/>
    <property type="match status" value="1"/>
</dbReference>
<dbReference type="PROSITE" id="PS51671">
    <property type="entry name" value="ACT"/>
    <property type="match status" value="2"/>
</dbReference>
<keyword evidence="3" id="KW-0677">Repeat</keyword>
<dbReference type="InterPro" id="IPR006674">
    <property type="entry name" value="HD_domain"/>
</dbReference>
<comment type="catalytic activity">
    <reaction evidence="7">
        <text>guanosine 3',5'-bis(diphosphate) + H2O = GDP + diphosphate + H(+)</text>
        <dbReference type="Rhea" id="RHEA:14253"/>
        <dbReference type="ChEBI" id="CHEBI:15377"/>
        <dbReference type="ChEBI" id="CHEBI:15378"/>
        <dbReference type="ChEBI" id="CHEBI:33019"/>
        <dbReference type="ChEBI" id="CHEBI:58189"/>
        <dbReference type="ChEBI" id="CHEBI:77828"/>
        <dbReference type="EC" id="3.1.7.2"/>
    </reaction>
</comment>
<evidence type="ECO:0000256" key="2">
    <source>
        <dbReference type="ARBA" id="ARBA00022695"/>
    </source>
</evidence>
<dbReference type="EMBL" id="CP017448">
    <property type="protein sequence ID" value="AOV16721.1"/>
    <property type="molecule type" value="Genomic_DNA"/>
</dbReference>
<comment type="domain">
    <text evidence="8">Has four distinct domains: an N-terminal nucleotidyltransferase (NT) domain responsible for UTase activity, a central HD domain that encodes UR activity, and two C-terminal ACT domains that seem to have a role in glutamine sensing.</text>
</comment>